<sequence length="445" mass="48414">MGCSTPVTVRSQGVEKAVADDTITSSFASPGASEAEKAAPLRKSAIVSLGFVDMSGKESHWKMNAFGEAIVPSPIPVLPKPLALSYRNFYNHYEEHDFLKRVKEQTGYPRVLVGCSLVSAMLRHYFPSVEYVVKQVWPSTSTGAEFTHDAVVNGVPIAGTRHWAVQKKSDAAITVLVVIVTDPEFCMPPARTAPAHLAVTKNHLESRHRLTIHGDRMSRGAVILLACAGSPLKPTFEFYHFDSSHEQKGLLAPMATHAQDSQGAASNSISLAPELAEQVDHTFKTIVRASSGQAGWPQALTPSPTQMAPVLTLLPKRKAKHTSNASPAPKINRLQFSPQARLPLTPAATAPNSPATIIVPVSARHSIEVKNDKTRKMEHHEISEDYVRTVKMNKSGNLIEAFGRMIPNGKSKAVRQVAEAMGHTFNRPDNWVGLAGEDGRAERRK</sequence>
<reference evidence="1" key="1">
    <citation type="submission" date="2022-10" db="EMBL/GenBank/DDBJ databases">
        <title>Tapping the CABI collections for fungal endophytes: first genome assemblies for Collariella, Neodidymelliopsis, Ascochyta clinopodiicola, Didymella pomorum, Didymosphaeria variabile, Neocosmospora piperis and Neocucurbitaria cava.</title>
        <authorList>
            <person name="Hill R."/>
        </authorList>
    </citation>
    <scope>NUCLEOTIDE SEQUENCE</scope>
    <source>
        <strain evidence="1">IMI 356815</strain>
    </source>
</reference>
<comment type="caution">
    <text evidence="1">The sequence shown here is derived from an EMBL/GenBank/DDBJ whole genome shotgun (WGS) entry which is preliminary data.</text>
</comment>
<protein>
    <submittedName>
        <fullName evidence="1">Uncharacterized protein</fullName>
    </submittedName>
</protein>
<evidence type="ECO:0000313" key="1">
    <source>
        <dbReference type="EMBL" id="KAJ4358724.1"/>
    </source>
</evidence>
<keyword evidence="2" id="KW-1185">Reference proteome</keyword>
<organism evidence="1 2">
    <name type="scientific">Didymosphaeria variabile</name>
    <dbReference type="NCBI Taxonomy" id="1932322"/>
    <lineage>
        <taxon>Eukaryota</taxon>
        <taxon>Fungi</taxon>
        <taxon>Dikarya</taxon>
        <taxon>Ascomycota</taxon>
        <taxon>Pezizomycotina</taxon>
        <taxon>Dothideomycetes</taxon>
        <taxon>Pleosporomycetidae</taxon>
        <taxon>Pleosporales</taxon>
        <taxon>Massarineae</taxon>
        <taxon>Didymosphaeriaceae</taxon>
        <taxon>Didymosphaeria</taxon>
    </lineage>
</organism>
<evidence type="ECO:0000313" key="2">
    <source>
        <dbReference type="Proteomes" id="UP001140513"/>
    </source>
</evidence>
<dbReference type="EMBL" id="JAPEUX010000002">
    <property type="protein sequence ID" value="KAJ4358724.1"/>
    <property type="molecule type" value="Genomic_DNA"/>
</dbReference>
<accession>A0A9W8XUB3</accession>
<proteinExistence type="predicted"/>
<gene>
    <name evidence="1" type="ORF">N0V89_003308</name>
</gene>
<dbReference type="Proteomes" id="UP001140513">
    <property type="component" value="Unassembled WGS sequence"/>
</dbReference>
<dbReference type="AlphaFoldDB" id="A0A9W8XUB3"/>
<dbReference type="RefSeq" id="XP_056075583.1">
    <property type="nucleotide sequence ID" value="XM_056212110.1"/>
</dbReference>
<dbReference type="GeneID" id="80906838"/>
<name>A0A9W8XUB3_9PLEO</name>
<dbReference type="OrthoDB" id="3795687at2759"/>